<feature type="compositionally biased region" description="Basic and acidic residues" evidence="9">
    <location>
        <begin position="1"/>
        <end position="17"/>
    </location>
</feature>
<evidence type="ECO:0000256" key="8">
    <source>
        <dbReference type="SAM" id="Coils"/>
    </source>
</evidence>
<gene>
    <name evidence="7" type="primary">ftsL</name>
    <name evidence="10" type="ORF">R4Y45_03645</name>
</gene>
<dbReference type="Proteomes" id="UP001377804">
    <property type="component" value="Unassembled WGS sequence"/>
</dbReference>
<comment type="function">
    <text evidence="7">Essential cell division protein.</text>
</comment>
<dbReference type="RefSeq" id="WP_339969380.1">
    <property type="nucleotide sequence ID" value="NZ_JAWMWG010000001.1"/>
</dbReference>
<evidence type="ECO:0000256" key="5">
    <source>
        <dbReference type="ARBA" id="ARBA00023136"/>
    </source>
</evidence>
<keyword evidence="3 7" id="KW-0812">Transmembrane</keyword>
<keyword evidence="11" id="KW-1185">Reference proteome</keyword>
<proteinExistence type="inferred from homology"/>
<organism evidence="10 11">
    <name type="scientific">Holzapfeliella saturejae</name>
    <dbReference type="NCBI Taxonomy" id="3082953"/>
    <lineage>
        <taxon>Bacteria</taxon>
        <taxon>Bacillati</taxon>
        <taxon>Bacillota</taxon>
        <taxon>Bacilli</taxon>
        <taxon>Lactobacillales</taxon>
        <taxon>Lactobacillaceae</taxon>
        <taxon>Holzapfeliella</taxon>
    </lineage>
</organism>
<dbReference type="InterPro" id="IPR011922">
    <property type="entry name" value="Cell_div_FtsL"/>
</dbReference>
<evidence type="ECO:0000256" key="6">
    <source>
        <dbReference type="ARBA" id="ARBA00023306"/>
    </source>
</evidence>
<comment type="subcellular location">
    <subcellularLocation>
        <location evidence="7">Cell membrane</location>
        <topology evidence="7">Single-pass type II membrane protein</topology>
    </subcellularLocation>
    <text evidence="7">Localizes to the division septum where it forms a ring structure.</text>
</comment>
<evidence type="ECO:0000256" key="9">
    <source>
        <dbReference type="SAM" id="MobiDB-lite"/>
    </source>
</evidence>
<dbReference type="HAMAP" id="MF_00910">
    <property type="entry name" value="FtsL"/>
    <property type="match status" value="1"/>
</dbReference>
<feature type="transmembrane region" description="Helical" evidence="7">
    <location>
        <begin position="49"/>
        <end position="69"/>
    </location>
</feature>
<keyword evidence="1 7" id="KW-1003">Cell membrane</keyword>
<comment type="caution">
    <text evidence="10">The sequence shown here is derived from an EMBL/GenBank/DDBJ whole genome shotgun (WGS) entry which is preliminary data.</text>
</comment>
<evidence type="ECO:0000256" key="3">
    <source>
        <dbReference type="ARBA" id="ARBA00022692"/>
    </source>
</evidence>
<dbReference type="EMBL" id="JAWMWG010000001">
    <property type="protein sequence ID" value="MEJ6348319.1"/>
    <property type="molecule type" value="Genomic_DNA"/>
</dbReference>
<comment type="similarity">
    <text evidence="7">Belongs to the FtsL family.</text>
</comment>
<sequence>MADSPLRKHNYDYDRAKQPTNFKMKTQSQPSQAPKKEAVKHTATEKMMLLGLGITGFVAMIALVFTSVLSTQAQQHLQSVNSSITQAQNKNIDLQQDIGELTNNQKLAGVAQQNQLQLIEGNIRNIQK</sequence>
<keyword evidence="8" id="KW-0175">Coiled coil</keyword>
<keyword evidence="2 7" id="KW-0132">Cell division</keyword>
<keyword evidence="5 7" id="KW-0472">Membrane</keyword>
<accession>A0ABU8SG69</accession>
<keyword evidence="6 7" id="KW-0131">Cell cycle</keyword>
<feature type="coiled-coil region" evidence="8">
    <location>
        <begin position="77"/>
        <end position="104"/>
    </location>
</feature>
<keyword evidence="4 7" id="KW-1133">Transmembrane helix</keyword>
<evidence type="ECO:0000313" key="11">
    <source>
        <dbReference type="Proteomes" id="UP001377804"/>
    </source>
</evidence>
<feature type="compositionally biased region" description="Polar residues" evidence="9">
    <location>
        <begin position="18"/>
        <end position="32"/>
    </location>
</feature>
<feature type="region of interest" description="Disordered" evidence="9">
    <location>
        <begin position="1"/>
        <end position="37"/>
    </location>
</feature>
<evidence type="ECO:0000256" key="4">
    <source>
        <dbReference type="ARBA" id="ARBA00022989"/>
    </source>
</evidence>
<reference evidence="10 11" key="1">
    <citation type="submission" date="2023-10" db="EMBL/GenBank/DDBJ databases">
        <title>Holzapfeliella saturejae sp. nov. isolated from Satureja montana flowers.</title>
        <authorList>
            <person name="Alcantara C."/>
            <person name="Zuniga M."/>
            <person name="Landete J.M."/>
            <person name="Monedero V."/>
        </authorList>
    </citation>
    <scope>NUCLEOTIDE SEQUENCE [LARGE SCALE GENOMIC DNA]</scope>
    <source>
        <strain evidence="10 11">He02</strain>
    </source>
</reference>
<name>A0ABU8SG69_9LACO</name>
<evidence type="ECO:0000313" key="10">
    <source>
        <dbReference type="EMBL" id="MEJ6348319.1"/>
    </source>
</evidence>
<evidence type="ECO:0000256" key="2">
    <source>
        <dbReference type="ARBA" id="ARBA00022618"/>
    </source>
</evidence>
<evidence type="ECO:0000256" key="7">
    <source>
        <dbReference type="HAMAP-Rule" id="MF_00910"/>
    </source>
</evidence>
<evidence type="ECO:0000256" key="1">
    <source>
        <dbReference type="ARBA" id="ARBA00022475"/>
    </source>
</evidence>
<protein>
    <recommendedName>
        <fullName evidence="7">Cell division protein FtsL</fullName>
    </recommendedName>
</protein>